<dbReference type="OrthoDB" id="2065010at2"/>
<evidence type="ECO:0000313" key="1">
    <source>
        <dbReference type="EMBL" id="SES43392.1"/>
    </source>
</evidence>
<dbReference type="Pfam" id="PF16157">
    <property type="entry name" value="DUF4865"/>
    <property type="match status" value="1"/>
</dbReference>
<proteinExistence type="predicted"/>
<evidence type="ECO:0000313" key="2">
    <source>
        <dbReference type="Proteomes" id="UP000199019"/>
    </source>
</evidence>
<dbReference type="AlphaFoldDB" id="A0A1H9XB93"/>
<organism evidence="1 2">
    <name type="scientific">Pedococcus cremeus</name>
    <dbReference type="NCBI Taxonomy" id="587636"/>
    <lineage>
        <taxon>Bacteria</taxon>
        <taxon>Bacillati</taxon>
        <taxon>Actinomycetota</taxon>
        <taxon>Actinomycetes</taxon>
        <taxon>Micrococcales</taxon>
        <taxon>Intrasporangiaceae</taxon>
        <taxon>Pedococcus</taxon>
    </lineage>
</organism>
<dbReference type="InterPro" id="IPR032349">
    <property type="entry name" value="DUF4865"/>
</dbReference>
<dbReference type="Proteomes" id="UP000199019">
    <property type="component" value="Unassembled WGS sequence"/>
</dbReference>
<gene>
    <name evidence="1" type="ORF">SAMN05216199_3614</name>
</gene>
<sequence length="189" mass="20390">MIAAHYEIALPTDYDMTVIHRRIAERGSALDHRAGLGLKAYLVRDVADGSPSNAYAPFYLWTDPRALAAFHWEGQGFGGIVRDFGRPAVRTWVGGRFRRGPAFEDTPLHATTLLVPFAPGTDPADEVPSLDQRAAALSEQAATHSVAWAVDPSRWEAVILRLATTPPSGGDAGTAYRVGHLSAPEMSTL</sequence>
<evidence type="ECO:0008006" key="3">
    <source>
        <dbReference type="Google" id="ProtNLM"/>
    </source>
</evidence>
<name>A0A1H9XB93_9MICO</name>
<reference evidence="2" key="1">
    <citation type="submission" date="2016-10" db="EMBL/GenBank/DDBJ databases">
        <authorList>
            <person name="Varghese N."/>
            <person name="Submissions S."/>
        </authorList>
    </citation>
    <scope>NUCLEOTIDE SEQUENCE [LARGE SCALE GENOMIC DNA]</scope>
    <source>
        <strain evidence="2">CGMCC 1.6963</strain>
    </source>
</reference>
<dbReference type="STRING" id="587636.SAMN05216199_3614"/>
<accession>A0A1H9XB93</accession>
<dbReference type="RefSeq" id="WP_091761291.1">
    <property type="nucleotide sequence ID" value="NZ_FOHB01000007.1"/>
</dbReference>
<dbReference type="EMBL" id="FOHB01000007">
    <property type="protein sequence ID" value="SES43392.1"/>
    <property type="molecule type" value="Genomic_DNA"/>
</dbReference>
<protein>
    <recommendedName>
        <fullName evidence="3">DUF4865 domain-containing protein</fullName>
    </recommendedName>
</protein>
<keyword evidence="2" id="KW-1185">Reference proteome</keyword>